<evidence type="ECO:0000313" key="3">
    <source>
        <dbReference type="Proteomes" id="UP001108089"/>
    </source>
</evidence>
<dbReference type="EMBL" id="JAKGCU010000001">
    <property type="protein sequence ID" value="MCF3936965.1"/>
    <property type="molecule type" value="Genomic_DNA"/>
</dbReference>
<keyword evidence="2" id="KW-0255">Endonuclease</keyword>
<dbReference type="InterPro" id="IPR003615">
    <property type="entry name" value="HNH_nuc"/>
</dbReference>
<feature type="domain" description="HNH nuclease" evidence="1">
    <location>
        <begin position="230"/>
        <end position="282"/>
    </location>
</feature>
<accession>A0ABS9DCM2</accession>
<dbReference type="Proteomes" id="UP001108089">
    <property type="component" value="Unassembled WGS sequence"/>
</dbReference>
<evidence type="ECO:0000313" key="2">
    <source>
        <dbReference type="EMBL" id="MCF3936965.1"/>
    </source>
</evidence>
<dbReference type="InterPro" id="IPR002711">
    <property type="entry name" value="HNH"/>
</dbReference>
<reference evidence="2" key="1">
    <citation type="submission" date="2022-01" db="EMBL/GenBank/DDBJ databases">
        <title>Gordonia xiamenensis sp. nov., isolated from surface seawater in Xiamen.</title>
        <authorList>
            <person name="He Y.F."/>
        </authorList>
    </citation>
    <scope>NUCLEOTIDE SEQUENCE</scope>
    <source>
        <strain evidence="2">GW1C4-4</strain>
    </source>
</reference>
<comment type="caution">
    <text evidence="2">The sequence shown here is derived from an EMBL/GenBank/DDBJ whole genome shotgun (WGS) entry which is preliminary data.</text>
</comment>
<dbReference type="Gene3D" id="1.10.30.50">
    <property type="match status" value="1"/>
</dbReference>
<keyword evidence="3" id="KW-1185">Reference proteome</keyword>
<dbReference type="GO" id="GO:0004519">
    <property type="term" value="F:endonuclease activity"/>
    <property type="evidence" value="ECO:0007669"/>
    <property type="project" value="UniProtKB-KW"/>
</dbReference>
<dbReference type="Pfam" id="PF01844">
    <property type="entry name" value="HNH"/>
    <property type="match status" value="1"/>
</dbReference>
<dbReference type="RefSeq" id="WP_235721588.1">
    <property type="nucleotide sequence ID" value="NZ_JAKGCU010000001.1"/>
</dbReference>
<keyword evidence="2" id="KW-0540">Nuclease</keyword>
<dbReference type="CDD" id="cd00085">
    <property type="entry name" value="HNHc"/>
    <property type="match status" value="1"/>
</dbReference>
<gene>
    <name evidence="2" type="ORF">L1892_01030</name>
</gene>
<evidence type="ECO:0000259" key="1">
    <source>
        <dbReference type="SMART" id="SM00507"/>
    </source>
</evidence>
<protein>
    <submittedName>
        <fullName evidence="2">HNH endonuclease</fullName>
    </submittedName>
</protein>
<sequence>MPYKPSDPLDLGQKLVALLDGGRRTATYKLAVLMALLDLSVESVPADPYAAVDIDLDRLTTRVIELYWRQLRPLDGHRLRQSTDGRGVIFTTVADLRDELTRAHRTPTIDLVVAEGSVAYVAAHTTVKRTLVRYPLKLLQNVTTATEHERFLYDDSWMGTASERAIADHGNKLQLFPGVCTTLARLAPLLKPAFQLSWVDDVRRMNKTLLADGPDIADHLFGADRVSLLKAGDVLANEFGPHCFYCAARLTTTRHVDHVLPWARVGIDGLANLVLACPSCNSNKSDLLPSPTLVDRALDRGRSVLDALAADINWPSQFDRVVSAAHGLFATQPESTPVWLGRRDIGVLGRFDFDWYTG</sequence>
<name>A0ABS9DCM2_9ACTN</name>
<proteinExistence type="predicted"/>
<dbReference type="SMART" id="SM00507">
    <property type="entry name" value="HNHc"/>
    <property type="match status" value="1"/>
</dbReference>
<organism evidence="2 3">
    <name type="scientific">Gordonia tangerina</name>
    <dbReference type="NCBI Taxonomy" id="2911060"/>
    <lineage>
        <taxon>Bacteria</taxon>
        <taxon>Bacillati</taxon>
        <taxon>Actinomycetota</taxon>
        <taxon>Actinomycetes</taxon>
        <taxon>Mycobacteriales</taxon>
        <taxon>Gordoniaceae</taxon>
        <taxon>Gordonia</taxon>
    </lineage>
</organism>
<keyword evidence="2" id="KW-0378">Hydrolase</keyword>